<dbReference type="Gene3D" id="3.10.450.50">
    <property type="match status" value="1"/>
</dbReference>
<dbReference type="Proteomes" id="UP000236754">
    <property type="component" value="Unassembled WGS sequence"/>
</dbReference>
<dbReference type="EMBL" id="FNVU01000015">
    <property type="protein sequence ID" value="SEG84536.1"/>
    <property type="molecule type" value="Genomic_DNA"/>
</dbReference>
<evidence type="ECO:0000313" key="2">
    <source>
        <dbReference type="Proteomes" id="UP000236754"/>
    </source>
</evidence>
<keyword evidence="2" id="KW-1185">Reference proteome</keyword>
<dbReference type="AlphaFoldDB" id="A0A1H6DIX2"/>
<dbReference type="PANTHER" id="PTHR38436">
    <property type="entry name" value="POLYKETIDE CYCLASE SNOAL-LIKE DOMAIN"/>
    <property type="match status" value="1"/>
</dbReference>
<evidence type="ECO:0000313" key="1">
    <source>
        <dbReference type="EMBL" id="SEG84536.1"/>
    </source>
</evidence>
<dbReference type="OrthoDB" id="9182871at2"/>
<protein>
    <submittedName>
        <fullName evidence="1">SnoaL-like polyketide cyclase</fullName>
    </submittedName>
</protein>
<dbReference type="GO" id="GO:0030638">
    <property type="term" value="P:polyketide metabolic process"/>
    <property type="evidence" value="ECO:0007669"/>
    <property type="project" value="InterPro"/>
</dbReference>
<dbReference type="SUPFAM" id="SSF54427">
    <property type="entry name" value="NTF2-like"/>
    <property type="match status" value="1"/>
</dbReference>
<dbReference type="InterPro" id="IPR032710">
    <property type="entry name" value="NTF2-like_dom_sf"/>
</dbReference>
<accession>A0A1H6DIX2</accession>
<dbReference type="PANTHER" id="PTHR38436:SF1">
    <property type="entry name" value="ESTER CYCLASE"/>
    <property type="match status" value="1"/>
</dbReference>
<dbReference type="RefSeq" id="WP_103888929.1">
    <property type="nucleotide sequence ID" value="NZ_FNVU01000015.1"/>
</dbReference>
<organism evidence="1 2">
    <name type="scientific">Actinacidiphila yanglinensis</name>
    <dbReference type="NCBI Taxonomy" id="310779"/>
    <lineage>
        <taxon>Bacteria</taxon>
        <taxon>Bacillati</taxon>
        <taxon>Actinomycetota</taxon>
        <taxon>Actinomycetes</taxon>
        <taxon>Kitasatosporales</taxon>
        <taxon>Streptomycetaceae</taxon>
        <taxon>Actinacidiphila</taxon>
    </lineage>
</organism>
<name>A0A1H6DIX2_9ACTN</name>
<dbReference type="Pfam" id="PF07366">
    <property type="entry name" value="SnoaL"/>
    <property type="match status" value="1"/>
</dbReference>
<reference evidence="1 2" key="1">
    <citation type="submission" date="2016-10" db="EMBL/GenBank/DDBJ databases">
        <authorList>
            <person name="de Groot N.N."/>
        </authorList>
    </citation>
    <scope>NUCLEOTIDE SEQUENCE [LARGE SCALE GENOMIC DNA]</scope>
    <source>
        <strain evidence="1 2">CGMCC 4.2023</strain>
    </source>
</reference>
<proteinExistence type="predicted"/>
<dbReference type="InterPro" id="IPR009959">
    <property type="entry name" value="Cyclase_SnoaL-like"/>
</dbReference>
<gene>
    <name evidence="1" type="ORF">SAMN05216223_11591</name>
</gene>
<sequence length="122" mass="13575">MTSSSPAEVVRAINTLRAAGDFDAALRHIAPRSLDQGVESDRAQWRHKWEGILAGVPDFAVTALQCIENGEWVANRYRITGTHTGDFFGRPPTGQRFEIAGMDMVRVVDGRLVEHWIVAEPF</sequence>